<evidence type="ECO:0000256" key="1">
    <source>
        <dbReference type="SAM" id="MobiDB-lite"/>
    </source>
</evidence>
<accession>A0A1M5GJK6</accession>
<organism evidence="3 4">
    <name type="scientific">Cnuella takakiae</name>
    <dbReference type="NCBI Taxonomy" id="1302690"/>
    <lineage>
        <taxon>Bacteria</taxon>
        <taxon>Pseudomonadati</taxon>
        <taxon>Bacteroidota</taxon>
        <taxon>Chitinophagia</taxon>
        <taxon>Chitinophagales</taxon>
        <taxon>Chitinophagaceae</taxon>
        <taxon>Cnuella</taxon>
    </lineage>
</organism>
<dbReference type="AlphaFoldDB" id="A0A1M5GJK6"/>
<protein>
    <submittedName>
        <fullName evidence="3">Uncharacterized protein</fullName>
    </submittedName>
</protein>
<keyword evidence="4" id="KW-1185">Reference proteome</keyword>
<evidence type="ECO:0000313" key="4">
    <source>
        <dbReference type="Proteomes" id="UP000184368"/>
    </source>
</evidence>
<reference evidence="3 4" key="1">
    <citation type="submission" date="2016-11" db="EMBL/GenBank/DDBJ databases">
        <authorList>
            <person name="Jaros S."/>
            <person name="Januszkiewicz K."/>
            <person name="Wedrychowicz H."/>
        </authorList>
    </citation>
    <scope>NUCLEOTIDE SEQUENCE [LARGE SCALE GENOMIC DNA]</scope>
    <source>
        <strain evidence="3 4">DSM 26897</strain>
    </source>
</reference>
<evidence type="ECO:0000256" key="2">
    <source>
        <dbReference type="SAM" id="Phobius"/>
    </source>
</evidence>
<feature type="region of interest" description="Disordered" evidence="1">
    <location>
        <begin position="1"/>
        <end position="21"/>
    </location>
</feature>
<sequence length="115" mass="12397">MALSSTSLQPVQQPAPVVPQSNNNTEAAALLSAMMLAAYAGTKGRKQLRKLQRKATWMVVKQKVRSVFRKDELSERQTIIYILLGIAILALLFAAPVAALVLAIIGLVLILTGTI</sequence>
<proteinExistence type="predicted"/>
<dbReference type="STRING" id="1302690.BUE76_11500"/>
<feature type="transmembrane region" description="Helical" evidence="2">
    <location>
        <begin position="79"/>
        <end position="112"/>
    </location>
</feature>
<name>A0A1M5GJK6_9BACT</name>
<dbReference type="Proteomes" id="UP000184368">
    <property type="component" value="Unassembled WGS sequence"/>
</dbReference>
<dbReference type="RefSeq" id="WP_073046406.1">
    <property type="nucleotide sequence ID" value="NZ_FQUO01000016.1"/>
</dbReference>
<keyword evidence="2" id="KW-0472">Membrane</keyword>
<feature type="compositionally biased region" description="Low complexity" evidence="1">
    <location>
        <begin position="9"/>
        <end position="20"/>
    </location>
</feature>
<evidence type="ECO:0000313" key="3">
    <source>
        <dbReference type="EMBL" id="SHG03930.1"/>
    </source>
</evidence>
<keyword evidence="2" id="KW-0812">Transmembrane</keyword>
<keyword evidence="2" id="KW-1133">Transmembrane helix</keyword>
<gene>
    <name evidence="3" type="ORF">SAMN05444008_116107</name>
</gene>
<dbReference type="EMBL" id="FQUO01000016">
    <property type="protein sequence ID" value="SHG03930.1"/>
    <property type="molecule type" value="Genomic_DNA"/>
</dbReference>